<name>A0ABD1JV13_9TELE</name>
<comment type="caution">
    <text evidence="3">The sequence shown here is derived from an EMBL/GenBank/DDBJ whole genome shotgun (WGS) entry which is preliminary data.</text>
</comment>
<dbReference type="PANTHER" id="PTHR14614:SF5">
    <property type="entry name" value="EEF1A LYSINE METHYLTRANSFERASE 3"/>
    <property type="match status" value="1"/>
</dbReference>
<dbReference type="PANTHER" id="PTHR14614">
    <property type="entry name" value="HEPATOCELLULAR CARCINOMA-ASSOCIATED ANTIGEN"/>
    <property type="match status" value="1"/>
</dbReference>
<reference evidence="3 4" key="1">
    <citation type="submission" date="2024-09" db="EMBL/GenBank/DDBJ databases">
        <title>A chromosome-level genome assembly of Gray's grenadier anchovy, Coilia grayii.</title>
        <authorList>
            <person name="Fu Z."/>
        </authorList>
    </citation>
    <scope>NUCLEOTIDE SEQUENCE [LARGE SCALE GENOMIC DNA]</scope>
    <source>
        <strain evidence="3">G4</strain>
        <tissue evidence="3">Muscle</tissue>
    </source>
</reference>
<dbReference type="GO" id="GO:0008168">
    <property type="term" value="F:methyltransferase activity"/>
    <property type="evidence" value="ECO:0007669"/>
    <property type="project" value="UniProtKB-KW"/>
</dbReference>
<sequence>MNGDQVEVFPVDDDLFEETFCVNYVYKFCGEEVKINQAFSANLGVAAPVWESALQLCHFFEDNKVPLKGKKVIELGAGTGIVGILAARLGADVTITDLPLAIPQLQSNVSANTPPGGWRSAVPTVVPLSWGQDQKNFPSDWDLVLGADIVYLPDTFPLLLETVTHLCKDGAVAYLSSKMRREHKTPRFFDDDLPQMFHVELVQHDAQQNISIYQATMRRDV</sequence>
<evidence type="ECO:0000256" key="2">
    <source>
        <dbReference type="ARBA" id="ARBA00022691"/>
    </source>
</evidence>
<dbReference type="GO" id="GO:0032259">
    <property type="term" value="P:methylation"/>
    <property type="evidence" value="ECO:0007669"/>
    <property type="project" value="UniProtKB-KW"/>
</dbReference>
<evidence type="ECO:0000313" key="4">
    <source>
        <dbReference type="Proteomes" id="UP001591681"/>
    </source>
</evidence>
<dbReference type="Pfam" id="PF10294">
    <property type="entry name" value="Methyltransf_16"/>
    <property type="match status" value="1"/>
</dbReference>
<dbReference type="AlphaFoldDB" id="A0ABD1JV13"/>
<keyword evidence="1" id="KW-0489">Methyltransferase</keyword>
<dbReference type="SUPFAM" id="SSF53335">
    <property type="entry name" value="S-adenosyl-L-methionine-dependent methyltransferases"/>
    <property type="match status" value="1"/>
</dbReference>
<dbReference type="CDD" id="cd02440">
    <property type="entry name" value="AdoMet_MTases"/>
    <property type="match status" value="1"/>
</dbReference>
<accession>A0ABD1JV13</accession>
<evidence type="ECO:0008006" key="5">
    <source>
        <dbReference type="Google" id="ProtNLM"/>
    </source>
</evidence>
<dbReference type="EMBL" id="JBHFQA010000011">
    <property type="protein sequence ID" value="KAL2090675.1"/>
    <property type="molecule type" value="Genomic_DNA"/>
</dbReference>
<keyword evidence="1" id="KW-0808">Transferase</keyword>
<evidence type="ECO:0000313" key="3">
    <source>
        <dbReference type="EMBL" id="KAL2090675.1"/>
    </source>
</evidence>
<keyword evidence="2" id="KW-0949">S-adenosyl-L-methionine</keyword>
<dbReference type="InterPro" id="IPR029063">
    <property type="entry name" value="SAM-dependent_MTases_sf"/>
</dbReference>
<dbReference type="InterPro" id="IPR019410">
    <property type="entry name" value="Methyltransf_16"/>
</dbReference>
<proteinExistence type="predicted"/>
<keyword evidence="4" id="KW-1185">Reference proteome</keyword>
<dbReference type="Proteomes" id="UP001591681">
    <property type="component" value="Unassembled WGS sequence"/>
</dbReference>
<gene>
    <name evidence="3" type="ORF">ACEWY4_012938</name>
</gene>
<organism evidence="3 4">
    <name type="scientific">Coilia grayii</name>
    <name type="common">Gray's grenadier anchovy</name>
    <dbReference type="NCBI Taxonomy" id="363190"/>
    <lineage>
        <taxon>Eukaryota</taxon>
        <taxon>Metazoa</taxon>
        <taxon>Chordata</taxon>
        <taxon>Craniata</taxon>
        <taxon>Vertebrata</taxon>
        <taxon>Euteleostomi</taxon>
        <taxon>Actinopterygii</taxon>
        <taxon>Neopterygii</taxon>
        <taxon>Teleostei</taxon>
        <taxon>Clupei</taxon>
        <taxon>Clupeiformes</taxon>
        <taxon>Clupeoidei</taxon>
        <taxon>Engraulidae</taxon>
        <taxon>Coilinae</taxon>
        <taxon>Coilia</taxon>
    </lineage>
</organism>
<evidence type="ECO:0000256" key="1">
    <source>
        <dbReference type="ARBA" id="ARBA00022603"/>
    </source>
</evidence>
<protein>
    <recommendedName>
        <fullName evidence="5">EEF1A lysine methyltransferase 3</fullName>
    </recommendedName>
</protein>
<dbReference type="Gene3D" id="3.40.50.150">
    <property type="entry name" value="Vaccinia Virus protein VP39"/>
    <property type="match status" value="1"/>
</dbReference>